<feature type="compositionally biased region" description="Low complexity" evidence="2">
    <location>
        <begin position="410"/>
        <end position="425"/>
    </location>
</feature>
<evidence type="ECO:0000313" key="3">
    <source>
        <dbReference type="EMBL" id="OWY99590.1"/>
    </source>
</evidence>
<feature type="coiled-coil region" evidence="1">
    <location>
        <begin position="89"/>
        <end position="116"/>
    </location>
</feature>
<reference evidence="4" key="1">
    <citation type="submission" date="2017-03" db="EMBL/GenBank/DDBJ databases">
        <title>Phytopthora megakarya and P. palmivora, two closely related causual agents of cacao black pod achieved similar genome size and gene model numbers by different mechanisms.</title>
        <authorList>
            <person name="Ali S."/>
            <person name="Shao J."/>
            <person name="Larry D.J."/>
            <person name="Kronmiller B."/>
            <person name="Shen D."/>
            <person name="Strem M.D."/>
            <person name="Melnick R.L."/>
            <person name="Guiltinan M.J."/>
            <person name="Tyler B.M."/>
            <person name="Meinhardt L.W."/>
            <person name="Bailey B.A."/>
        </authorList>
    </citation>
    <scope>NUCLEOTIDE SEQUENCE [LARGE SCALE GENOMIC DNA]</scope>
    <source>
        <strain evidence="4">zdho120</strain>
    </source>
</reference>
<dbReference type="Proteomes" id="UP000198211">
    <property type="component" value="Unassembled WGS sequence"/>
</dbReference>
<feature type="region of interest" description="Disordered" evidence="2">
    <location>
        <begin position="498"/>
        <end position="589"/>
    </location>
</feature>
<feature type="compositionally biased region" description="Low complexity" evidence="2">
    <location>
        <begin position="295"/>
        <end position="321"/>
    </location>
</feature>
<organism evidence="3 4">
    <name type="scientific">Phytophthora megakarya</name>
    <dbReference type="NCBI Taxonomy" id="4795"/>
    <lineage>
        <taxon>Eukaryota</taxon>
        <taxon>Sar</taxon>
        <taxon>Stramenopiles</taxon>
        <taxon>Oomycota</taxon>
        <taxon>Peronosporomycetes</taxon>
        <taxon>Peronosporales</taxon>
        <taxon>Peronosporaceae</taxon>
        <taxon>Phytophthora</taxon>
    </lineage>
</organism>
<feature type="compositionally biased region" description="Acidic residues" evidence="2">
    <location>
        <begin position="528"/>
        <end position="538"/>
    </location>
</feature>
<feature type="compositionally biased region" description="Basic and acidic residues" evidence="2">
    <location>
        <begin position="553"/>
        <end position="571"/>
    </location>
</feature>
<gene>
    <name evidence="3" type="ORF">PHMEG_00029383</name>
</gene>
<feature type="compositionally biased region" description="Low complexity" evidence="2">
    <location>
        <begin position="245"/>
        <end position="270"/>
    </location>
</feature>
<feature type="compositionally biased region" description="Low complexity" evidence="2">
    <location>
        <begin position="209"/>
        <end position="225"/>
    </location>
</feature>
<feature type="compositionally biased region" description="Low complexity" evidence="2">
    <location>
        <begin position="433"/>
        <end position="450"/>
    </location>
</feature>
<dbReference type="AlphaFoldDB" id="A0A225V282"/>
<evidence type="ECO:0000256" key="1">
    <source>
        <dbReference type="SAM" id="Coils"/>
    </source>
</evidence>
<dbReference type="EMBL" id="NBNE01008340">
    <property type="protein sequence ID" value="OWY99590.1"/>
    <property type="molecule type" value="Genomic_DNA"/>
</dbReference>
<feature type="non-terminal residue" evidence="3">
    <location>
        <position position="1"/>
    </location>
</feature>
<accession>A0A225V282</accession>
<comment type="caution">
    <text evidence="3">The sequence shown here is derived from an EMBL/GenBank/DDBJ whole genome shotgun (WGS) entry which is preliminary data.</text>
</comment>
<keyword evidence="4" id="KW-1185">Reference proteome</keyword>
<sequence>QLRENAELFAREASVEREAALTETKRVKGREISLHQQFVDMQVTIEGHQEMDLKTTREIFKRKIVEYKSSFDRLNALLLLSDPEETPLTQKLRVRVRELVAENKRLQKTASSLRSRIRLDEMDPETLICMLEGLEAEELDWEVIEPNPLTLKTLRQVYKLCRDDQDDFSLANEIARSNFKFDELQAQNNRMAVAQAAAKGKPEPPPPRTFVSKSSTSSSDRPCSTRTDHDDGVQPKSSATTPSPDSRVTSKSQSSQTSSDKSSLASRSLSITRTGPPVVFEPGDDCSAGEESKISSPPAASSSSSRAAPTSPSSAAPSQRRPSGRSGKRKATRSQHGDDNQDVNLGGGSEDVDMERGHECSATPSSVSAGSSPPKKQRVLYLPHGVTVTPPPKSKLVTSPVGDTSVSVSTKTDPTTPVEDTPPSSRTRRSSGRTRSASTVSAASSKSSPRLTPQRKAAARSEFQSSLHVEFQQVSDGEAIFEEEPSGPLLGAILDESAVSSAAAESFRDAGALDSSLPKPVITINDPSDSDSDFDADSDPPASDDGAAEAEDKELAKLKPETECLDDHGDSDSSVEDDPPMAALTKSPAPIEAKRLRGYGDRDSALFEVADYERKHWVPAKAVGRMFAIMEENISKQTNWSKRERKHALATLDKLRRQWAEYHDEQASRADNLRQFILNRLWLW</sequence>
<proteinExistence type="predicted"/>
<feature type="region of interest" description="Disordered" evidence="2">
    <location>
        <begin position="192"/>
        <end position="466"/>
    </location>
</feature>
<protein>
    <submittedName>
        <fullName evidence="3">Uncharacterized protein</fullName>
    </submittedName>
</protein>
<evidence type="ECO:0000256" key="2">
    <source>
        <dbReference type="SAM" id="MobiDB-lite"/>
    </source>
</evidence>
<evidence type="ECO:0000313" key="4">
    <source>
        <dbReference type="Proteomes" id="UP000198211"/>
    </source>
</evidence>
<keyword evidence="1" id="KW-0175">Coiled coil</keyword>
<name>A0A225V282_9STRA</name>
<feature type="compositionally biased region" description="Polar residues" evidence="2">
    <location>
        <begin position="235"/>
        <end position="244"/>
    </location>
</feature>
<feature type="compositionally biased region" description="Low complexity" evidence="2">
    <location>
        <begin position="361"/>
        <end position="374"/>
    </location>
</feature>
<feature type="compositionally biased region" description="Basic residues" evidence="2">
    <location>
        <begin position="322"/>
        <end position="333"/>
    </location>
</feature>